<keyword evidence="4" id="KW-0560">Oxidoreductase</keyword>
<protein>
    <recommendedName>
        <fullName evidence="8">L-2-hydroxyglutarate dehydrogenase, mitochondrial</fullName>
        <ecNumber evidence="7">1.1.99.2</ecNumber>
    </recommendedName>
</protein>
<dbReference type="PANTHER" id="PTHR43104">
    <property type="entry name" value="L-2-HYDROXYGLUTARATE DEHYDROGENASE, MITOCHONDRIAL"/>
    <property type="match status" value="1"/>
</dbReference>
<reference evidence="10 11" key="1">
    <citation type="journal article" date="2024" name="BMC Genomics">
        <title>De novo assembly and annotation of Popillia japonica's genome with initial clues to its potential as an invasive pest.</title>
        <authorList>
            <person name="Cucini C."/>
            <person name="Boschi S."/>
            <person name="Funari R."/>
            <person name="Cardaioli E."/>
            <person name="Iannotti N."/>
            <person name="Marturano G."/>
            <person name="Paoli F."/>
            <person name="Bruttini M."/>
            <person name="Carapelli A."/>
            <person name="Frati F."/>
            <person name="Nardi F."/>
        </authorList>
    </citation>
    <scope>NUCLEOTIDE SEQUENCE [LARGE SCALE GENOMIC DNA]</scope>
    <source>
        <strain evidence="10">DMR45628</strain>
    </source>
</reference>
<evidence type="ECO:0000313" key="11">
    <source>
        <dbReference type="Proteomes" id="UP001458880"/>
    </source>
</evidence>
<evidence type="ECO:0000259" key="9">
    <source>
        <dbReference type="Pfam" id="PF01266"/>
    </source>
</evidence>
<keyword evidence="3" id="KW-0274">FAD</keyword>
<dbReference type="Gene3D" id="3.30.9.10">
    <property type="entry name" value="D-Amino Acid Oxidase, subunit A, domain 2"/>
    <property type="match status" value="1"/>
</dbReference>
<dbReference type="NCBIfam" id="NF008726">
    <property type="entry name" value="PRK11728.1"/>
    <property type="match status" value="1"/>
</dbReference>
<evidence type="ECO:0000256" key="5">
    <source>
        <dbReference type="ARBA" id="ARBA00036066"/>
    </source>
</evidence>
<accession>A0AAW1IVR0</accession>
<organism evidence="10 11">
    <name type="scientific">Popillia japonica</name>
    <name type="common">Japanese beetle</name>
    <dbReference type="NCBI Taxonomy" id="7064"/>
    <lineage>
        <taxon>Eukaryota</taxon>
        <taxon>Metazoa</taxon>
        <taxon>Ecdysozoa</taxon>
        <taxon>Arthropoda</taxon>
        <taxon>Hexapoda</taxon>
        <taxon>Insecta</taxon>
        <taxon>Pterygota</taxon>
        <taxon>Neoptera</taxon>
        <taxon>Endopterygota</taxon>
        <taxon>Coleoptera</taxon>
        <taxon>Polyphaga</taxon>
        <taxon>Scarabaeiformia</taxon>
        <taxon>Scarabaeidae</taxon>
        <taxon>Rutelinae</taxon>
        <taxon>Popillia</taxon>
    </lineage>
</organism>
<comment type="cofactor">
    <cofactor evidence="1">
        <name>FAD</name>
        <dbReference type="ChEBI" id="CHEBI:57692"/>
    </cofactor>
</comment>
<evidence type="ECO:0000256" key="1">
    <source>
        <dbReference type="ARBA" id="ARBA00001974"/>
    </source>
</evidence>
<comment type="caution">
    <text evidence="10">The sequence shown here is derived from an EMBL/GenBank/DDBJ whole genome shotgun (WGS) entry which is preliminary data.</text>
</comment>
<evidence type="ECO:0000256" key="2">
    <source>
        <dbReference type="ARBA" id="ARBA00022630"/>
    </source>
</evidence>
<evidence type="ECO:0000256" key="6">
    <source>
        <dbReference type="ARBA" id="ARBA00037941"/>
    </source>
</evidence>
<gene>
    <name evidence="10" type="ORF">QE152_g33756</name>
</gene>
<evidence type="ECO:0000256" key="7">
    <source>
        <dbReference type="ARBA" id="ARBA00038878"/>
    </source>
</evidence>
<proteinExistence type="inferred from homology"/>
<evidence type="ECO:0000256" key="8">
    <source>
        <dbReference type="ARBA" id="ARBA00041137"/>
    </source>
</evidence>
<evidence type="ECO:0000256" key="4">
    <source>
        <dbReference type="ARBA" id="ARBA00023002"/>
    </source>
</evidence>
<name>A0AAW1IVR0_POPJA</name>
<dbReference type="Gene3D" id="3.50.50.60">
    <property type="entry name" value="FAD/NAD(P)-binding domain"/>
    <property type="match status" value="1"/>
</dbReference>
<comment type="catalytic activity">
    <reaction evidence="5">
        <text>(S)-2-hydroxyglutarate + A = 2-oxoglutarate + AH2</text>
        <dbReference type="Rhea" id="RHEA:21252"/>
        <dbReference type="ChEBI" id="CHEBI:13193"/>
        <dbReference type="ChEBI" id="CHEBI:16782"/>
        <dbReference type="ChEBI" id="CHEBI:16810"/>
        <dbReference type="ChEBI" id="CHEBI:17499"/>
        <dbReference type="EC" id="1.1.99.2"/>
    </reaction>
</comment>
<dbReference type="SUPFAM" id="SSF51905">
    <property type="entry name" value="FAD/NAD(P)-binding domain"/>
    <property type="match status" value="1"/>
</dbReference>
<evidence type="ECO:0000256" key="3">
    <source>
        <dbReference type="ARBA" id="ARBA00022827"/>
    </source>
</evidence>
<sequence length="439" mass="48977">MSVRVSHYLLFKKLNTKNVNVRKLSTDTKRNYDVVVVGGGIVGVATAREFLHRHKTAKMAIVEKEKKLAMHQTGHNSGVIHAGIYYTPGSLKAKLCVEGHHLCYKYCDEKNIPYKKVGKLIVATNEVELTRLKDLHERGIKNKVPGLEMIEGTKIQEIEPHCKGLKALWSPETGIVDFAMMTDYYGQDFKSLGGDVHLNFKVTKFSENSDPNFPVTIQSSDGQIVNAKYILTCGGLQSDKLAELSGCSPTPKIIPFRGEYLLLDKSKANMIKGNIYPVPDPRFPFLGVHFTPRMNGDVWLGPNAVLAFKREGYKLFDINLGELIESLTYSGFRKLALKYMSPGIEEFWKSIIISRQVKQLQRFVPGITVNDVKRGPAGVRAQALDENGNLVDDFFFDMGDKGPLSKRILHCRNAPSPGATSSLAIAKMIADKLETNFKI</sequence>
<dbReference type="EMBL" id="JASPKY010000522">
    <property type="protein sequence ID" value="KAK9694096.1"/>
    <property type="molecule type" value="Genomic_DNA"/>
</dbReference>
<dbReference type="Pfam" id="PF01266">
    <property type="entry name" value="DAO"/>
    <property type="match status" value="1"/>
</dbReference>
<evidence type="ECO:0000313" key="10">
    <source>
        <dbReference type="EMBL" id="KAK9694096.1"/>
    </source>
</evidence>
<keyword evidence="11" id="KW-1185">Reference proteome</keyword>
<keyword evidence="2" id="KW-0285">Flavoprotein</keyword>
<dbReference type="AlphaFoldDB" id="A0AAW1IVR0"/>
<dbReference type="InterPro" id="IPR036188">
    <property type="entry name" value="FAD/NAD-bd_sf"/>
</dbReference>
<dbReference type="PANTHER" id="PTHR43104:SF2">
    <property type="entry name" value="L-2-HYDROXYGLUTARATE DEHYDROGENASE, MITOCHONDRIAL"/>
    <property type="match status" value="1"/>
</dbReference>
<dbReference type="EC" id="1.1.99.2" evidence="7"/>
<dbReference type="InterPro" id="IPR006076">
    <property type="entry name" value="FAD-dep_OxRdtase"/>
</dbReference>
<feature type="domain" description="FAD dependent oxidoreductase" evidence="9">
    <location>
        <begin position="33"/>
        <end position="431"/>
    </location>
</feature>
<comment type="similarity">
    <text evidence="6">Belongs to the L2HGDH family.</text>
</comment>
<dbReference type="GO" id="GO:0047545">
    <property type="term" value="F:(S)-2-hydroxyglutarate dehydrogenase activity"/>
    <property type="evidence" value="ECO:0007669"/>
    <property type="project" value="UniProtKB-EC"/>
</dbReference>
<dbReference type="Proteomes" id="UP001458880">
    <property type="component" value="Unassembled WGS sequence"/>
</dbReference>